<protein>
    <submittedName>
        <fullName evidence="1">Uncharacterized protein</fullName>
    </submittedName>
</protein>
<keyword evidence="2" id="KW-1185">Reference proteome</keyword>
<evidence type="ECO:0000313" key="2">
    <source>
        <dbReference type="Proteomes" id="UP001597508"/>
    </source>
</evidence>
<reference evidence="2" key="1">
    <citation type="journal article" date="2019" name="Int. J. Syst. Evol. Microbiol.">
        <title>The Global Catalogue of Microorganisms (GCM) 10K type strain sequencing project: providing services to taxonomists for standard genome sequencing and annotation.</title>
        <authorList>
            <consortium name="The Broad Institute Genomics Platform"/>
            <consortium name="The Broad Institute Genome Sequencing Center for Infectious Disease"/>
            <person name="Wu L."/>
            <person name="Ma J."/>
        </authorList>
    </citation>
    <scope>NUCLEOTIDE SEQUENCE [LARGE SCALE GENOMIC DNA]</scope>
    <source>
        <strain evidence="2">KCTC 52127</strain>
    </source>
</reference>
<organism evidence="1 2">
    <name type="scientific">Pseudotenacibaculum haliotis</name>
    <dbReference type="NCBI Taxonomy" id="1862138"/>
    <lineage>
        <taxon>Bacteria</taxon>
        <taxon>Pseudomonadati</taxon>
        <taxon>Bacteroidota</taxon>
        <taxon>Flavobacteriia</taxon>
        <taxon>Flavobacteriales</taxon>
        <taxon>Flavobacteriaceae</taxon>
        <taxon>Pseudotenacibaculum</taxon>
    </lineage>
</organism>
<evidence type="ECO:0000313" key="1">
    <source>
        <dbReference type="EMBL" id="MFD2568735.1"/>
    </source>
</evidence>
<gene>
    <name evidence="1" type="ORF">ACFSRZ_15275</name>
</gene>
<name>A0ABW5LVR8_9FLAO</name>
<proteinExistence type="predicted"/>
<sequence>MNTKTKDLEVQLTEEEKQAVLDARERSKKKQESDLALQEFYKELEALCKKHNVAPLLANSDLLQIVQLLPEAIQKQQLAWRKIEN</sequence>
<dbReference type="Proteomes" id="UP001597508">
    <property type="component" value="Unassembled WGS sequence"/>
</dbReference>
<accession>A0ABW5LVR8</accession>
<dbReference type="RefSeq" id="WP_379667442.1">
    <property type="nucleotide sequence ID" value="NZ_JBHULH010000012.1"/>
</dbReference>
<dbReference type="EMBL" id="JBHULH010000012">
    <property type="protein sequence ID" value="MFD2568735.1"/>
    <property type="molecule type" value="Genomic_DNA"/>
</dbReference>
<comment type="caution">
    <text evidence="1">The sequence shown here is derived from an EMBL/GenBank/DDBJ whole genome shotgun (WGS) entry which is preliminary data.</text>
</comment>